<keyword evidence="11" id="KW-1185">Reference proteome</keyword>
<dbReference type="GO" id="GO:0032993">
    <property type="term" value="C:protein-DNA complex"/>
    <property type="evidence" value="ECO:0007669"/>
    <property type="project" value="TreeGrafter"/>
</dbReference>
<dbReference type="OrthoDB" id="9790442at2"/>
<dbReference type="Gene3D" id="1.10.10.10">
    <property type="entry name" value="Winged helix-like DNA-binding domain superfamily/Winged helix DNA-binding domain"/>
    <property type="match status" value="1"/>
</dbReference>
<keyword evidence="3 7" id="KW-0238">DNA-binding</keyword>
<dbReference type="InterPro" id="IPR011006">
    <property type="entry name" value="CheY-like_superfamily"/>
</dbReference>
<dbReference type="AlphaFoldDB" id="A0A2Y9BJC6"/>
<feature type="domain" description="Response regulatory" evidence="8">
    <location>
        <begin position="1"/>
        <end position="122"/>
    </location>
</feature>
<dbReference type="InterPro" id="IPR001789">
    <property type="entry name" value="Sig_transdc_resp-reg_receiver"/>
</dbReference>
<evidence type="ECO:0000256" key="6">
    <source>
        <dbReference type="PROSITE-ProRule" id="PRU00169"/>
    </source>
</evidence>
<evidence type="ECO:0000259" key="8">
    <source>
        <dbReference type="PROSITE" id="PS50110"/>
    </source>
</evidence>
<comment type="function">
    <text evidence="5">May play the central regulatory role in sporulation. It may be an element of the effector pathway responsible for the activation of sporulation genes in response to nutritional stress. Spo0A may act in concert with spo0H (a sigma factor) to control the expression of some genes that are critical to the sporulation process.</text>
</comment>
<dbReference type="PANTHER" id="PTHR48111">
    <property type="entry name" value="REGULATOR OF RPOS"/>
    <property type="match status" value="1"/>
</dbReference>
<protein>
    <recommendedName>
        <fullName evidence="1">Stage 0 sporulation protein A homolog</fullName>
    </recommendedName>
</protein>
<dbReference type="InterPro" id="IPR036388">
    <property type="entry name" value="WH-like_DNA-bd_sf"/>
</dbReference>
<dbReference type="Pfam" id="PF00072">
    <property type="entry name" value="Response_reg"/>
    <property type="match status" value="1"/>
</dbReference>
<evidence type="ECO:0000256" key="5">
    <source>
        <dbReference type="ARBA" id="ARBA00024867"/>
    </source>
</evidence>
<keyword evidence="2" id="KW-0805">Transcription regulation</keyword>
<name>A0A2Y9BJC6_9FIRM</name>
<evidence type="ECO:0000259" key="9">
    <source>
        <dbReference type="PROSITE" id="PS51755"/>
    </source>
</evidence>
<dbReference type="SUPFAM" id="SSF52172">
    <property type="entry name" value="CheY-like"/>
    <property type="match status" value="1"/>
</dbReference>
<proteinExistence type="predicted"/>
<dbReference type="GO" id="GO:0006355">
    <property type="term" value="P:regulation of DNA-templated transcription"/>
    <property type="evidence" value="ECO:0007669"/>
    <property type="project" value="InterPro"/>
</dbReference>
<evidence type="ECO:0000313" key="10">
    <source>
        <dbReference type="EMBL" id="PWJ28648.1"/>
    </source>
</evidence>
<sequence length="233" mass="26499">MILIIEDNPNIRQELSVYLQANGYSCVCQERYSCTQKELSTDVQALLETFPAELILLDINLEACDGLSLCRDIRKVTNIPVIFVTGRTDDEDELSSILTGGDDFIRKPYSLPILLARINRLLNRQNTALSESIHASGAALNVLMGQITYQGQTMDLSKNEVKILYYLFLNKDHVVTKDSLIEYLWENKFYVDENILNVNLSRLRRRLKEVGLDGLIVTVPKKGLMVHACKQYP</sequence>
<accession>A0A2Y9BJC6</accession>
<dbReference type="PROSITE" id="PS51755">
    <property type="entry name" value="OMPR_PHOB"/>
    <property type="match status" value="1"/>
</dbReference>
<dbReference type="PROSITE" id="PS50110">
    <property type="entry name" value="RESPONSE_REGULATORY"/>
    <property type="match status" value="1"/>
</dbReference>
<evidence type="ECO:0000256" key="1">
    <source>
        <dbReference type="ARBA" id="ARBA00018672"/>
    </source>
</evidence>
<keyword evidence="4" id="KW-0804">Transcription</keyword>
<gene>
    <name evidence="10" type="ORF">A8806_108163</name>
</gene>
<evidence type="ECO:0000256" key="3">
    <source>
        <dbReference type="ARBA" id="ARBA00023125"/>
    </source>
</evidence>
<organism evidence="10 11">
    <name type="scientific">Faecalicatena orotica</name>
    <dbReference type="NCBI Taxonomy" id="1544"/>
    <lineage>
        <taxon>Bacteria</taxon>
        <taxon>Bacillati</taxon>
        <taxon>Bacillota</taxon>
        <taxon>Clostridia</taxon>
        <taxon>Lachnospirales</taxon>
        <taxon>Lachnospiraceae</taxon>
        <taxon>Faecalicatena</taxon>
    </lineage>
</organism>
<comment type="caution">
    <text evidence="10">The sequence shown here is derived from an EMBL/GenBank/DDBJ whole genome shotgun (WGS) entry which is preliminary data.</text>
</comment>
<dbReference type="PANTHER" id="PTHR48111:SF43">
    <property type="entry name" value="STAGE 0 SPORULATION PROTEIN A HOMOLOG"/>
    <property type="match status" value="1"/>
</dbReference>
<dbReference type="CDD" id="cd00383">
    <property type="entry name" value="trans_reg_C"/>
    <property type="match status" value="1"/>
</dbReference>
<dbReference type="Pfam" id="PF00486">
    <property type="entry name" value="Trans_reg_C"/>
    <property type="match status" value="1"/>
</dbReference>
<dbReference type="InterPro" id="IPR039420">
    <property type="entry name" value="WalR-like"/>
</dbReference>
<dbReference type="Proteomes" id="UP000245845">
    <property type="component" value="Unassembled WGS sequence"/>
</dbReference>
<evidence type="ECO:0000256" key="7">
    <source>
        <dbReference type="PROSITE-ProRule" id="PRU01091"/>
    </source>
</evidence>
<dbReference type="GO" id="GO:0000976">
    <property type="term" value="F:transcription cis-regulatory region binding"/>
    <property type="evidence" value="ECO:0007669"/>
    <property type="project" value="TreeGrafter"/>
</dbReference>
<keyword evidence="6" id="KW-0597">Phosphoprotein</keyword>
<dbReference type="InterPro" id="IPR001867">
    <property type="entry name" value="OmpR/PhoB-type_DNA-bd"/>
</dbReference>
<evidence type="ECO:0000256" key="2">
    <source>
        <dbReference type="ARBA" id="ARBA00023015"/>
    </source>
</evidence>
<dbReference type="EMBL" id="QGDL01000008">
    <property type="protein sequence ID" value="PWJ28648.1"/>
    <property type="molecule type" value="Genomic_DNA"/>
</dbReference>
<dbReference type="RefSeq" id="WP_109731829.1">
    <property type="nucleotide sequence ID" value="NZ_BAAACK010000003.1"/>
</dbReference>
<evidence type="ECO:0000256" key="4">
    <source>
        <dbReference type="ARBA" id="ARBA00023163"/>
    </source>
</evidence>
<feature type="modified residue" description="4-aspartylphosphate" evidence="6">
    <location>
        <position position="58"/>
    </location>
</feature>
<dbReference type="Gene3D" id="3.40.50.2300">
    <property type="match status" value="1"/>
</dbReference>
<dbReference type="GO" id="GO:0000156">
    <property type="term" value="F:phosphorelay response regulator activity"/>
    <property type="evidence" value="ECO:0007669"/>
    <property type="project" value="TreeGrafter"/>
</dbReference>
<dbReference type="SMART" id="SM00448">
    <property type="entry name" value="REC"/>
    <property type="match status" value="1"/>
</dbReference>
<evidence type="ECO:0000313" key="11">
    <source>
        <dbReference type="Proteomes" id="UP000245845"/>
    </source>
</evidence>
<feature type="domain" description="OmpR/PhoB-type" evidence="9">
    <location>
        <begin position="130"/>
        <end position="228"/>
    </location>
</feature>
<feature type="DNA-binding region" description="OmpR/PhoB-type" evidence="7">
    <location>
        <begin position="130"/>
        <end position="228"/>
    </location>
</feature>
<dbReference type="GO" id="GO:0005829">
    <property type="term" value="C:cytosol"/>
    <property type="evidence" value="ECO:0007669"/>
    <property type="project" value="TreeGrafter"/>
</dbReference>
<reference evidence="10 11" key="1">
    <citation type="submission" date="2018-05" db="EMBL/GenBank/DDBJ databases">
        <title>The Hungate 1000. A catalogue of reference genomes from the rumen microbiome.</title>
        <authorList>
            <person name="Kelly W."/>
        </authorList>
    </citation>
    <scope>NUCLEOTIDE SEQUENCE [LARGE SCALE GENOMIC DNA]</scope>
    <source>
        <strain evidence="10 11">NLAE-zl-C242</strain>
    </source>
</reference>
<dbReference type="SMART" id="SM00862">
    <property type="entry name" value="Trans_reg_C"/>
    <property type="match status" value="1"/>
</dbReference>